<dbReference type="AlphaFoldDB" id="A0A4Z2HZP1"/>
<dbReference type="EMBL" id="SRLO01000163">
    <property type="protein sequence ID" value="TNN70432.1"/>
    <property type="molecule type" value="Genomic_DNA"/>
</dbReference>
<sequence>MTAAVCLHRDFRDGRHPETRRLGVERLIRGLSVQSPSLGRGAARAMAAAHRRNSKILDHFEELVGNKFNMVYTQKSDGFADIHLFSCA</sequence>
<proteinExistence type="predicted"/>
<reference evidence="1 2" key="1">
    <citation type="submission" date="2019-03" db="EMBL/GenBank/DDBJ databases">
        <title>First draft genome of Liparis tanakae, snailfish: a comprehensive survey of snailfish specific genes.</title>
        <authorList>
            <person name="Kim W."/>
            <person name="Song I."/>
            <person name="Jeong J.-H."/>
            <person name="Kim D."/>
            <person name="Kim S."/>
            <person name="Ryu S."/>
            <person name="Song J.Y."/>
            <person name="Lee S.K."/>
        </authorList>
    </citation>
    <scope>NUCLEOTIDE SEQUENCE [LARGE SCALE GENOMIC DNA]</scope>
    <source>
        <tissue evidence="1">Muscle</tissue>
    </source>
</reference>
<organism evidence="1 2">
    <name type="scientific">Liparis tanakae</name>
    <name type="common">Tanaka's snailfish</name>
    <dbReference type="NCBI Taxonomy" id="230148"/>
    <lineage>
        <taxon>Eukaryota</taxon>
        <taxon>Metazoa</taxon>
        <taxon>Chordata</taxon>
        <taxon>Craniata</taxon>
        <taxon>Vertebrata</taxon>
        <taxon>Euteleostomi</taxon>
        <taxon>Actinopterygii</taxon>
        <taxon>Neopterygii</taxon>
        <taxon>Teleostei</taxon>
        <taxon>Neoteleostei</taxon>
        <taxon>Acanthomorphata</taxon>
        <taxon>Eupercaria</taxon>
        <taxon>Perciformes</taxon>
        <taxon>Cottioidei</taxon>
        <taxon>Cottales</taxon>
        <taxon>Liparidae</taxon>
        <taxon>Liparis</taxon>
    </lineage>
</organism>
<gene>
    <name evidence="1" type="ORF">EYF80_019309</name>
</gene>
<name>A0A4Z2HZP1_9TELE</name>
<dbReference type="Proteomes" id="UP000314294">
    <property type="component" value="Unassembled WGS sequence"/>
</dbReference>
<accession>A0A4Z2HZP1</accession>
<protein>
    <submittedName>
        <fullName evidence="1">Uncharacterized protein</fullName>
    </submittedName>
</protein>
<keyword evidence="2" id="KW-1185">Reference proteome</keyword>
<evidence type="ECO:0000313" key="1">
    <source>
        <dbReference type="EMBL" id="TNN70432.1"/>
    </source>
</evidence>
<evidence type="ECO:0000313" key="2">
    <source>
        <dbReference type="Proteomes" id="UP000314294"/>
    </source>
</evidence>
<comment type="caution">
    <text evidence="1">The sequence shown here is derived from an EMBL/GenBank/DDBJ whole genome shotgun (WGS) entry which is preliminary data.</text>
</comment>